<dbReference type="Gene3D" id="1.10.10.60">
    <property type="entry name" value="Homeodomain-like"/>
    <property type="match status" value="1"/>
</dbReference>
<dbReference type="Gene3D" id="3.40.50.2300">
    <property type="match status" value="1"/>
</dbReference>
<dbReference type="InterPro" id="IPR011006">
    <property type="entry name" value="CheY-like_superfamily"/>
</dbReference>
<dbReference type="InterPro" id="IPR001789">
    <property type="entry name" value="Sig_transdc_resp-reg_receiver"/>
</dbReference>
<keyword evidence="3" id="KW-0805">Transcription regulation</keyword>
<evidence type="ECO:0000256" key="7">
    <source>
        <dbReference type="SAM" id="MobiDB-lite"/>
    </source>
</evidence>
<evidence type="ECO:0000256" key="4">
    <source>
        <dbReference type="ARBA" id="ARBA00023163"/>
    </source>
</evidence>
<dbReference type="KEGG" id="mcha:111022792"/>
<dbReference type="SUPFAM" id="SSF46689">
    <property type="entry name" value="Homeodomain-like"/>
    <property type="match status" value="1"/>
</dbReference>
<dbReference type="PANTHER" id="PTHR43874:SF19">
    <property type="entry name" value="RESPONSE REGULATOR 23-RELATED"/>
    <property type="match status" value="1"/>
</dbReference>
<dbReference type="AlphaFoldDB" id="A0A6J1DNA3"/>
<dbReference type="SMART" id="SM00448">
    <property type="entry name" value="REC"/>
    <property type="match status" value="1"/>
</dbReference>
<keyword evidence="2" id="KW-0902">Two-component regulatory system</keyword>
<keyword evidence="9" id="KW-1185">Reference proteome</keyword>
<evidence type="ECO:0000259" key="8">
    <source>
        <dbReference type="PROSITE" id="PS50110"/>
    </source>
</evidence>
<feature type="modified residue" description="4-aspartylphosphate" evidence="6">
    <location>
        <position position="74"/>
    </location>
</feature>
<dbReference type="GO" id="GO:0003677">
    <property type="term" value="F:DNA binding"/>
    <property type="evidence" value="ECO:0007669"/>
    <property type="project" value="InterPro"/>
</dbReference>
<dbReference type="Pfam" id="PF00072">
    <property type="entry name" value="Response_reg"/>
    <property type="match status" value="1"/>
</dbReference>
<feature type="compositionally biased region" description="Basic and acidic residues" evidence="7">
    <location>
        <begin position="191"/>
        <end position="206"/>
    </location>
</feature>
<evidence type="ECO:0000256" key="1">
    <source>
        <dbReference type="ARBA" id="ARBA00004123"/>
    </source>
</evidence>
<feature type="region of interest" description="Disordered" evidence="7">
    <location>
        <begin position="147"/>
        <end position="206"/>
    </location>
</feature>
<evidence type="ECO:0000256" key="6">
    <source>
        <dbReference type="PROSITE-ProRule" id="PRU00169"/>
    </source>
</evidence>
<dbReference type="FunFam" id="1.10.10.60:FF:000007">
    <property type="entry name" value="Two-component response regulator"/>
    <property type="match status" value="1"/>
</dbReference>
<dbReference type="SUPFAM" id="SSF52172">
    <property type="entry name" value="CheY-like"/>
    <property type="match status" value="1"/>
</dbReference>
<dbReference type="InterPro" id="IPR045279">
    <property type="entry name" value="ARR-like"/>
</dbReference>
<dbReference type="CDD" id="cd17584">
    <property type="entry name" value="REC_typeB_ARR-like"/>
    <property type="match status" value="1"/>
</dbReference>
<dbReference type="GO" id="GO:0005634">
    <property type="term" value="C:nucleus"/>
    <property type="evidence" value="ECO:0007669"/>
    <property type="project" value="UniProtKB-SubCell"/>
</dbReference>
<evidence type="ECO:0000256" key="5">
    <source>
        <dbReference type="ARBA" id="ARBA00023242"/>
    </source>
</evidence>
<sequence length="551" mass="62523">MSCHHQQVAANNILLTAPPVRIHVMLVDDDATSLAVVSGLLKTLNYEVTPFNDPICALYTLRTGKQIFDLVITDLYMPNMDGFELTRRVNDEFKLPVIMISIDDRESIMLKAIQEGVVLYLLKPFTINDLRNIWQFALSTKSRSKPNPNLFIEETGSHGPRFPAFKSRSEEVNSVSSSNERRRGKKKKDSKGKGKNQEKANDKKELTTTTKKAKVVWTDFLQYRFLQAVHYIGLDRAVPKKILEIMNVPGLTRENVASHLQKYRIFLRKVAERCMVTSDKTIEEVLWSKFLSRHATLVLEKIQKKRTRHLNSAQNPNIPPLLGNLNSNDNYDDHQSRYRPTSYPTNLLPFNLDHIRSFIGGNKALQRNPNKAQSVNFEDRSYPSLPSFLNNDNYTGFSVRASGELQVAQKGVSMGFEDYSREYGQNGIGFGGDHESYNWGLMSNYGVNFGENSQTVKHYSSHSLDNKDGGQEDSGFLAPLFPMQSFVDNINPTPNYQQQGNGSFMVDESHHAYNIYTADEETSTTDPFSIDEKVLDEFMASLLRNDTSTEG</sequence>
<evidence type="ECO:0000256" key="3">
    <source>
        <dbReference type="ARBA" id="ARBA00023015"/>
    </source>
</evidence>
<dbReference type="Proteomes" id="UP000504603">
    <property type="component" value="Unplaced"/>
</dbReference>
<dbReference type="OrthoDB" id="21225at2759"/>
<dbReference type="RefSeq" id="XP_022155745.1">
    <property type="nucleotide sequence ID" value="XM_022300053.1"/>
</dbReference>
<keyword evidence="4" id="KW-0804">Transcription</keyword>
<reference evidence="10" key="1">
    <citation type="submission" date="2025-08" db="UniProtKB">
        <authorList>
            <consortium name="RefSeq"/>
        </authorList>
    </citation>
    <scope>IDENTIFICATION</scope>
    <source>
        <strain evidence="10">OHB3-1</strain>
    </source>
</reference>
<evidence type="ECO:0000313" key="10">
    <source>
        <dbReference type="RefSeq" id="XP_022155745.1"/>
    </source>
</evidence>
<feature type="domain" description="Response regulatory" evidence="8">
    <location>
        <begin position="23"/>
        <end position="138"/>
    </location>
</feature>
<dbReference type="GO" id="GO:0000160">
    <property type="term" value="P:phosphorelay signal transduction system"/>
    <property type="evidence" value="ECO:0007669"/>
    <property type="project" value="UniProtKB-KW"/>
</dbReference>
<proteinExistence type="predicted"/>
<dbReference type="PANTHER" id="PTHR43874">
    <property type="entry name" value="TWO-COMPONENT RESPONSE REGULATOR"/>
    <property type="match status" value="1"/>
</dbReference>
<keyword evidence="6" id="KW-0597">Phosphoprotein</keyword>
<dbReference type="InterPro" id="IPR009057">
    <property type="entry name" value="Homeodomain-like_sf"/>
</dbReference>
<name>A0A6J1DNA3_MOMCH</name>
<dbReference type="InterPro" id="IPR006447">
    <property type="entry name" value="Myb_dom_plants"/>
</dbReference>
<evidence type="ECO:0000256" key="2">
    <source>
        <dbReference type="ARBA" id="ARBA00023012"/>
    </source>
</evidence>
<dbReference type="GO" id="GO:0009736">
    <property type="term" value="P:cytokinin-activated signaling pathway"/>
    <property type="evidence" value="ECO:0007669"/>
    <property type="project" value="InterPro"/>
</dbReference>
<dbReference type="NCBIfam" id="TIGR01557">
    <property type="entry name" value="myb_SHAQKYF"/>
    <property type="match status" value="1"/>
</dbReference>
<dbReference type="GeneID" id="111022792"/>
<evidence type="ECO:0000313" key="9">
    <source>
        <dbReference type="Proteomes" id="UP000504603"/>
    </source>
</evidence>
<organism evidence="9 10">
    <name type="scientific">Momordica charantia</name>
    <name type="common">Bitter gourd</name>
    <name type="synonym">Balsam pear</name>
    <dbReference type="NCBI Taxonomy" id="3673"/>
    <lineage>
        <taxon>Eukaryota</taxon>
        <taxon>Viridiplantae</taxon>
        <taxon>Streptophyta</taxon>
        <taxon>Embryophyta</taxon>
        <taxon>Tracheophyta</taxon>
        <taxon>Spermatophyta</taxon>
        <taxon>Magnoliopsida</taxon>
        <taxon>eudicotyledons</taxon>
        <taxon>Gunneridae</taxon>
        <taxon>Pentapetalae</taxon>
        <taxon>rosids</taxon>
        <taxon>fabids</taxon>
        <taxon>Cucurbitales</taxon>
        <taxon>Cucurbitaceae</taxon>
        <taxon>Momordiceae</taxon>
        <taxon>Momordica</taxon>
    </lineage>
</organism>
<protein>
    <submittedName>
        <fullName evidence="10">Two-component response regulator ORR23-like</fullName>
    </submittedName>
</protein>
<keyword evidence="5" id="KW-0539">Nucleus</keyword>
<accession>A0A6J1DNA3</accession>
<comment type="subcellular location">
    <subcellularLocation>
        <location evidence="1">Nucleus</location>
    </subcellularLocation>
</comment>
<gene>
    <name evidence="10" type="primary">LOC111022792</name>
</gene>
<dbReference type="PROSITE" id="PS50110">
    <property type="entry name" value="RESPONSE_REGULATORY"/>
    <property type="match status" value="1"/>
</dbReference>